<evidence type="ECO:0008006" key="5">
    <source>
        <dbReference type="Google" id="ProtNLM"/>
    </source>
</evidence>
<dbReference type="PROSITE" id="PS51257">
    <property type="entry name" value="PROKAR_LIPOPROTEIN"/>
    <property type="match status" value="1"/>
</dbReference>
<reference evidence="3 4" key="1">
    <citation type="journal article" date="2019" name="Phytopathology">
        <title>A Novel Group of Rhizobium tumorigenes-Like Agrobacteria Associated with Crown Gall Disease of Rhododendron and Blueberry.</title>
        <authorList>
            <person name="Kuzmanovic N."/>
            <person name="Behrens P."/>
            <person name="Idczak E."/>
            <person name="Wagner S."/>
            <person name="Gotz M."/>
            <person name="Sproer C."/>
            <person name="Bunk B."/>
            <person name="Overmann J."/>
            <person name="Smalla K."/>
        </authorList>
    </citation>
    <scope>NUCLEOTIDE SEQUENCE [LARGE SCALE GENOMIC DNA]</scope>
    <source>
        <strain evidence="4">rho-6.2</strain>
    </source>
</reference>
<keyword evidence="4" id="KW-1185">Reference proteome</keyword>
<reference evidence="3 4" key="2">
    <citation type="journal article" date="2023" name="MicrobiologyOpen">
        <title>Genomics of the tumorigenes clade of the family Rhizobiaceae and description of Rhizobium rhododendri sp. nov.</title>
        <authorList>
            <person name="Kuzmanovic N."/>
            <person name="diCenzo G.C."/>
            <person name="Bunk B."/>
            <person name="Sproeer C."/>
            <person name="Fruehling A."/>
            <person name="Neumann-Schaal M."/>
            <person name="Overmann J."/>
            <person name="Smalla K."/>
        </authorList>
    </citation>
    <scope>NUCLEOTIDE SEQUENCE [LARGE SCALE GENOMIC DNA]</scope>
    <source>
        <strain evidence="4">rho-6.2</strain>
        <plasmid evidence="3 4">unnamed1</plasmid>
    </source>
</reference>
<name>A0ABY8IR09_9HYPH</name>
<evidence type="ECO:0000256" key="2">
    <source>
        <dbReference type="SAM" id="SignalP"/>
    </source>
</evidence>
<geneLocation type="plasmid" evidence="3 4">
    <name>unnamed1</name>
</geneLocation>
<dbReference type="Proteomes" id="UP000318939">
    <property type="component" value="Plasmid unnamed1"/>
</dbReference>
<accession>A0ABY8IR09</accession>
<keyword evidence="2" id="KW-0732">Signal</keyword>
<evidence type="ECO:0000313" key="4">
    <source>
        <dbReference type="Proteomes" id="UP000318939"/>
    </source>
</evidence>
<protein>
    <recommendedName>
        <fullName evidence="5">Lipoprotein</fullName>
    </recommendedName>
</protein>
<organism evidence="3 4">
    <name type="scientific">Rhizobium rhododendri</name>
    <dbReference type="NCBI Taxonomy" id="2506430"/>
    <lineage>
        <taxon>Bacteria</taxon>
        <taxon>Pseudomonadati</taxon>
        <taxon>Pseudomonadota</taxon>
        <taxon>Alphaproteobacteria</taxon>
        <taxon>Hyphomicrobiales</taxon>
        <taxon>Rhizobiaceae</taxon>
        <taxon>Rhizobium/Agrobacterium group</taxon>
        <taxon>Rhizobium</taxon>
    </lineage>
</organism>
<evidence type="ECO:0000313" key="3">
    <source>
        <dbReference type="EMBL" id="WFS25956.1"/>
    </source>
</evidence>
<feature type="chain" id="PRO_5045898046" description="Lipoprotein" evidence="2">
    <location>
        <begin position="21"/>
        <end position="105"/>
    </location>
</feature>
<proteinExistence type="predicted"/>
<evidence type="ECO:0000256" key="1">
    <source>
        <dbReference type="SAM" id="MobiDB-lite"/>
    </source>
</evidence>
<gene>
    <name evidence="3" type="ORF">PR018_20795</name>
</gene>
<feature type="region of interest" description="Disordered" evidence="1">
    <location>
        <begin position="62"/>
        <end position="90"/>
    </location>
</feature>
<dbReference type="RefSeq" id="WP_142831183.1">
    <property type="nucleotide sequence ID" value="NZ_CP117268.1"/>
</dbReference>
<keyword evidence="3" id="KW-0614">Plasmid</keyword>
<feature type="signal peptide" evidence="2">
    <location>
        <begin position="1"/>
        <end position="20"/>
    </location>
</feature>
<sequence length="105" mass="11705">MLQAKMIRQLAFSAPLITLALLTLTGCVSEQNQGVAAQHQLYEVFSPGSDVPHFVTADKVSEYTQGKPQSGMEQDASQDDQEQYQRAVQQDLSNREFLRGQQGFQ</sequence>
<feature type="compositionally biased region" description="Polar residues" evidence="1">
    <location>
        <begin position="62"/>
        <end position="72"/>
    </location>
</feature>
<dbReference type="EMBL" id="CP117268">
    <property type="protein sequence ID" value="WFS25956.1"/>
    <property type="molecule type" value="Genomic_DNA"/>
</dbReference>